<keyword evidence="1 6" id="KW-0645">Protease</keyword>
<feature type="signal peptide" evidence="4">
    <location>
        <begin position="1"/>
        <end position="24"/>
    </location>
</feature>
<dbReference type="PROSITE" id="PS51318">
    <property type="entry name" value="TAT"/>
    <property type="match status" value="1"/>
</dbReference>
<dbReference type="InterPro" id="IPR030400">
    <property type="entry name" value="Sedolisin_dom"/>
</dbReference>
<reference evidence="6 7" key="1">
    <citation type="submission" date="2020-08" db="EMBL/GenBank/DDBJ databases">
        <title>Genomic Encyclopedia of Archaeal and Bacterial Type Strains, Phase II (KMG-II): from individual species to whole genera.</title>
        <authorList>
            <person name="Goeker M."/>
        </authorList>
    </citation>
    <scope>NUCLEOTIDE SEQUENCE [LARGE SCALE GENOMIC DNA]</scope>
    <source>
        <strain evidence="6 7">DSM 43850</strain>
    </source>
</reference>
<name>A0ABR6B9P9_9PSEU</name>
<dbReference type="EMBL" id="JACJID010000001">
    <property type="protein sequence ID" value="MBA8923452.1"/>
    <property type="molecule type" value="Genomic_DNA"/>
</dbReference>
<keyword evidence="7" id="KW-1185">Reference proteome</keyword>
<dbReference type="GO" id="GO:0006508">
    <property type="term" value="P:proteolysis"/>
    <property type="evidence" value="ECO:0007669"/>
    <property type="project" value="UniProtKB-KW"/>
</dbReference>
<evidence type="ECO:0000313" key="6">
    <source>
        <dbReference type="EMBL" id="MBA8923452.1"/>
    </source>
</evidence>
<feature type="chain" id="PRO_5046303770" evidence="4">
    <location>
        <begin position="25"/>
        <end position="400"/>
    </location>
</feature>
<feature type="domain" description="Peptidase S53" evidence="5">
    <location>
        <begin position="77"/>
        <end position="400"/>
    </location>
</feature>
<dbReference type="PANTHER" id="PTHR14218:SF15">
    <property type="entry name" value="TRIPEPTIDYL-PEPTIDASE 1"/>
    <property type="match status" value="1"/>
</dbReference>
<dbReference type="InterPro" id="IPR023828">
    <property type="entry name" value="Peptidase_S8_Ser-AS"/>
</dbReference>
<proteinExistence type="predicted"/>
<dbReference type="Gene3D" id="3.40.50.200">
    <property type="entry name" value="Peptidase S8/S53 domain"/>
    <property type="match status" value="1"/>
</dbReference>
<organism evidence="6 7">
    <name type="scientific">Kutzneria viridogrisea</name>
    <dbReference type="NCBI Taxonomy" id="47990"/>
    <lineage>
        <taxon>Bacteria</taxon>
        <taxon>Bacillati</taxon>
        <taxon>Actinomycetota</taxon>
        <taxon>Actinomycetes</taxon>
        <taxon>Pseudonocardiales</taxon>
        <taxon>Pseudonocardiaceae</taxon>
        <taxon>Kutzneria</taxon>
    </lineage>
</organism>
<evidence type="ECO:0000256" key="3">
    <source>
        <dbReference type="ARBA" id="ARBA00022825"/>
    </source>
</evidence>
<dbReference type="InterPro" id="IPR050819">
    <property type="entry name" value="Tripeptidyl-peptidase_I"/>
</dbReference>
<sequence length="400" mass="40321">MNSTRRLFAALAAALATTAALVPAAPATPLPVRSGDACGPAAPGFARCFATVDDRPSGGLGVRGQAAPGSASVLPAGYSPADLRSAYHLPATGGAGETIAIVDAGDSATAEEDLAVYRKTYGLPPCTTANGCFRKVNQRGDTAPLPPAQGGWQVEIALDLDLASAACPQCKLLLVEGDDASFEALGTAVNTSVKLGSTIVSNSYGAAESHVSKDFAAYYNHPGVAMVASSGDNGFTIPNAPAVYPSVVAVGGTSLTKANNARGWSESAWQGASSGCSAWVTKPAWQTDPNCPGRTVADVSAVADPHTGPAVYETSVSQGWTVVGGTSASAPFIAGVIALAGHHDQYPNASRLYAHAAQLNDVIGGNNIQYEECGGDYLCTAVTGYDGPTGNGTPNGLTAF</sequence>
<dbReference type="PROSITE" id="PS00138">
    <property type="entry name" value="SUBTILASE_SER"/>
    <property type="match status" value="1"/>
</dbReference>
<dbReference type="PROSITE" id="PS51695">
    <property type="entry name" value="SEDOLISIN"/>
    <property type="match status" value="1"/>
</dbReference>
<dbReference type="InterPro" id="IPR015500">
    <property type="entry name" value="Peptidase_S8_subtilisin-rel"/>
</dbReference>
<dbReference type="Pfam" id="PF00082">
    <property type="entry name" value="Peptidase_S8"/>
    <property type="match status" value="1"/>
</dbReference>
<dbReference type="GO" id="GO:0008233">
    <property type="term" value="F:peptidase activity"/>
    <property type="evidence" value="ECO:0007669"/>
    <property type="project" value="UniProtKB-KW"/>
</dbReference>
<protein>
    <submittedName>
        <fullName evidence="6">Subtilase family serine protease</fullName>
    </submittedName>
</protein>
<accession>A0ABR6B9P9</accession>
<dbReference type="SUPFAM" id="SSF52743">
    <property type="entry name" value="Subtilisin-like"/>
    <property type="match status" value="1"/>
</dbReference>
<dbReference type="RefSeq" id="WP_182836223.1">
    <property type="nucleotide sequence ID" value="NZ_BAAABQ010000063.1"/>
</dbReference>
<dbReference type="InterPro" id="IPR000209">
    <property type="entry name" value="Peptidase_S8/S53_dom"/>
</dbReference>
<dbReference type="InterPro" id="IPR036852">
    <property type="entry name" value="Peptidase_S8/S53_dom_sf"/>
</dbReference>
<evidence type="ECO:0000256" key="4">
    <source>
        <dbReference type="SAM" id="SignalP"/>
    </source>
</evidence>
<keyword evidence="3" id="KW-0720">Serine protease</keyword>
<dbReference type="InterPro" id="IPR006311">
    <property type="entry name" value="TAT_signal"/>
</dbReference>
<comment type="caution">
    <text evidence="6">The sequence shown here is derived from an EMBL/GenBank/DDBJ whole genome shotgun (WGS) entry which is preliminary data.</text>
</comment>
<gene>
    <name evidence="6" type="ORF">BC739_000649</name>
</gene>
<keyword evidence="4" id="KW-0732">Signal</keyword>
<evidence type="ECO:0000313" key="7">
    <source>
        <dbReference type="Proteomes" id="UP000517916"/>
    </source>
</evidence>
<evidence type="ECO:0000256" key="2">
    <source>
        <dbReference type="ARBA" id="ARBA00022801"/>
    </source>
</evidence>
<dbReference type="CDD" id="cd04056">
    <property type="entry name" value="Peptidases_S53"/>
    <property type="match status" value="1"/>
</dbReference>
<evidence type="ECO:0000259" key="5">
    <source>
        <dbReference type="PROSITE" id="PS51695"/>
    </source>
</evidence>
<dbReference type="PRINTS" id="PR00723">
    <property type="entry name" value="SUBTILISIN"/>
</dbReference>
<dbReference type="Proteomes" id="UP000517916">
    <property type="component" value="Unassembled WGS sequence"/>
</dbReference>
<evidence type="ECO:0000256" key="1">
    <source>
        <dbReference type="ARBA" id="ARBA00022670"/>
    </source>
</evidence>
<keyword evidence="2" id="KW-0378">Hydrolase</keyword>
<dbReference type="PANTHER" id="PTHR14218">
    <property type="entry name" value="PROTEASE S8 TRIPEPTIDYL PEPTIDASE I CLN2"/>
    <property type="match status" value="1"/>
</dbReference>